<accession>A0A8C5PVJ7</accession>
<dbReference type="Gene3D" id="1.10.357.70">
    <property type="entry name" value="Exocyst complex component Sec6, C-terminal domain"/>
    <property type="match status" value="1"/>
</dbReference>
<dbReference type="Proteomes" id="UP000694569">
    <property type="component" value="Unplaced"/>
</dbReference>
<dbReference type="PANTHER" id="PTHR21292">
    <property type="entry name" value="EXOCYST COMPLEX COMPONENT SEC6-RELATED"/>
    <property type="match status" value="1"/>
</dbReference>
<dbReference type="InterPro" id="IPR042532">
    <property type="entry name" value="EXOC3/Sec6_C"/>
</dbReference>
<evidence type="ECO:0000256" key="1">
    <source>
        <dbReference type="ARBA" id="ARBA00009447"/>
    </source>
</evidence>
<dbReference type="GeneTree" id="ENSGT01030000234613"/>
<name>A0A8C5PVJ7_9ANUR</name>
<dbReference type="Gene3D" id="1.10.357.50">
    <property type="match status" value="1"/>
</dbReference>
<organism evidence="2 3">
    <name type="scientific">Leptobrachium leishanense</name>
    <name type="common">Leishan spiny toad</name>
    <dbReference type="NCBI Taxonomy" id="445787"/>
    <lineage>
        <taxon>Eukaryota</taxon>
        <taxon>Metazoa</taxon>
        <taxon>Chordata</taxon>
        <taxon>Craniata</taxon>
        <taxon>Vertebrata</taxon>
        <taxon>Euteleostomi</taxon>
        <taxon>Amphibia</taxon>
        <taxon>Batrachia</taxon>
        <taxon>Anura</taxon>
        <taxon>Pelobatoidea</taxon>
        <taxon>Megophryidae</taxon>
        <taxon>Leptobrachium</taxon>
    </lineage>
</organism>
<reference evidence="2" key="2">
    <citation type="submission" date="2025-09" db="UniProtKB">
        <authorList>
            <consortium name="Ensembl"/>
        </authorList>
    </citation>
    <scope>IDENTIFICATION</scope>
</reference>
<dbReference type="OrthoDB" id="190098at2759"/>
<dbReference type="GO" id="GO:0000145">
    <property type="term" value="C:exocyst"/>
    <property type="evidence" value="ECO:0007669"/>
    <property type="project" value="InterPro"/>
</dbReference>
<evidence type="ECO:0000313" key="3">
    <source>
        <dbReference type="Proteomes" id="UP000694569"/>
    </source>
</evidence>
<dbReference type="GO" id="GO:0006887">
    <property type="term" value="P:exocytosis"/>
    <property type="evidence" value="ECO:0007669"/>
    <property type="project" value="InterPro"/>
</dbReference>
<reference evidence="2" key="1">
    <citation type="submission" date="2025-08" db="UniProtKB">
        <authorList>
            <consortium name="Ensembl"/>
        </authorList>
    </citation>
    <scope>IDENTIFICATION</scope>
</reference>
<dbReference type="AlphaFoldDB" id="A0A8C5PVJ7"/>
<comment type="similarity">
    <text evidence="1">Belongs to the SEC6 family.</text>
</comment>
<keyword evidence="3" id="KW-1185">Reference proteome</keyword>
<evidence type="ECO:0008006" key="4">
    <source>
        <dbReference type="Google" id="ProtNLM"/>
    </source>
</evidence>
<proteinExistence type="inferred from homology"/>
<dbReference type="InterPro" id="IPR010326">
    <property type="entry name" value="EXOC3/Sec6"/>
</dbReference>
<dbReference type="PANTHER" id="PTHR21292:SF4">
    <property type="entry name" value="TUMOR NECROSIS FACTOR ALPHA-INDUCED PROTEIN 2"/>
    <property type="match status" value="1"/>
</dbReference>
<dbReference type="GO" id="GO:0000149">
    <property type="term" value="F:SNARE binding"/>
    <property type="evidence" value="ECO:0007669"/>
    <property type="project" value="TreeGrafter"/>
</dbReference>
<protein>
    <recommendedName>
        <fullName evidence="4">Exocyst complex component 3</fullName>
    </recommendedName>
</protein>
<dbReference type="GO" id="GO:0051601">
    <property type="term" value="P:exocyst localization"/>
    <property type="evidence" value="ECO:0007669"/>
    <property type="project" value="TreeGrafter"/>
</dbReference>
<sequence>MKELMSIMLQRSLKLRAANKSDESKADAGGQSMEKKTGLCKGLQKNIRKILHVKLERMSVDGECSREISIDYIEEQILQKCLGKASRDLIILEHGFLNNGEECAEKRQALESLYEKLHTEVFEVVKESVHEDNVNLLSETVQAIVAQEAEDEECSLKGNSTCSNPARPRNWKQKWLECVELSVRDQMQNIPGTSPGGSKPSLSESFISLGKTIKTDLLHVVKNLKPHYPERFDVCNTYAIYYHGLLKSHTSVIAGKDLDGKDSHFVLCWVHDIYPNSVLRDPVLVEHIEETNLENLLPLETIQALERDYMSYEVESIKEWMARSLNMEVQRWKEGTEPLTLGGCYHSELHIDILQSFNGGIQRAAEINLKMSQDLVPLLANVLVDFLNSYKTSFRDYKEKSDNVRSVNLMNINCCQNFRDFVESDALLPPPSKEAINKILSDFQKAGFDTVLQDLFQELKVQFKKITQENGLNSHQTMLEILRIAEEHVSPLRLLTPSCYKKAIEEIHVRLVREYVTRFLKKKISLKNLQKLQSLSVQIDNHAKLISDFFSLHESQAAWLNPLIPRLAEIIKLQDVGAIQLEIAALTDGYPDIGKKHIEAILHIKGNLSRSEIKSVTGLIKILERRDNPNPPFFSLIKTS</sequence>
<dbReference type="Pfam" id="PF06046">
    <property type="entry name" value="Sec6"/>
    <property type="match status" value="1"/>
</dbReference>
<evidence type="ECO:0000313" key="2">
    <source>
        <dbReference type="Ensembl" id="ENSLLEP00000028137.1"/>
    </source>
</evidence>
<dbReference type="Ensembl" id="ENSLLET00000029234.1">
    <property type="protein sequence ID" value="ENSLLEP00000028137.1"/>
    <property type="gene ID" value="ENSLLEG00000017660.1"/>
</dbReference>